<dbReference type="PANTHER" id="PTHR43792:SF1">
    <property type="entry name" value="N-ACETYLTRANSFERASE DOMAIN-CONTAINING PROTEIN"/>
    <property type="match status" value="1"/>
</dbReference>
<dbReference type="PROSITE" id="PS51186">
    <property type="entry name" value="GNAT"/>
    <property type="match status" value="1"/>
</dbReference>
<protein>
    <submittedName>
        <fullName evidence="2">Acetyltransferase</fullName>
    </submittedName>
</protein>
<dbReference type="Gene3D" id="3.40.630.30">
    <property type="match status" value="1"/>
</dbReference>
<dbReference type="EMBL" id="BMJD01000060">
    <property type="protein sequence ID" value="GGB60569.1"/>
    <property type="molecule type" value="Genomic_DNA"/>
</dbReference>
<dbReference type="InterPro" id="IPR016181">
    <property type="entry name" value="Acyl_CoA_acyltransferase"/>
</dbReference>
<comment type="caution">
    <text evidence="2">The sequence shown here is derived from an EMBL/GenBank/DDBJ whole genome shotgun (WGS) entry which is preliminary data.</text>
</comment>
<evidence type="ECO:0000313" key="2">
    <source>
        <dbReference type="EMBL" id="GGB60569.1"/>
    </source>
</evidence>
<dbReference type="InterPro" id="IPR000182">
    <property type="entry name" value="GNAT_dom"/>
</dbReference>
<dbReference type="InterPro" id="IPR051531">
    <property type="entry name" value="N-acetyltransferase"/>
</dbReference>
<feature type="domain" description="N-acetyltransferase" evidence="1">
    <location>
        <begin position="9"/>
        <end position="170"/>
    </location>
</feature>
<gene>
    <name evidence="2" type="ORF">GCM10011409_42400</name>
</gene>
<accession>A0A9W5U1I3</accession>
<dbReference type="Proteomes" id="UP000621492">
    <property type="component" value="Unassembled WGS sequence"/>
</dbReference>
<reference evidence="2" key="2">
    <citation type="submission" date="2020-09" db="EMBL/GenBank/DDBJ databases">
        <authorList>
            <person name="Sun Q."/>
            <person name="Zhou Y."/>
        </authorList>
    </citation>
    <scope>NUCLEOTIDE SEQUENCE</scope>
    <source>
        <strain evidence="2">CGMCC 1.15454</strain>
    </source>
</reference>
<dbReference type="AlphaFoldDB" id="A0A9W5U1I3"/>
<evidence type="ECO:0000313" key="3">
    <source>
        <dbReference type="Proteomes" id="UP000621492"/>
    </source>
</evidence>
<dbReference type="PANTHER" id="PTHR43792">
    <property type="entry name" value="GNAT FAMILY, PUTATIVE (AFU_ORTHOLOGUE AFUA_3G00765)-RELATED-RELATED"/>
    <property type="match status" value="1"/>
</dbReference>
<dbReference type="Pfam" id="PF13302">
    <property type="entry name" value="Acetyltransf_3"/>
    <property type="match status" value="1"/>
</dbReference>
<dbReference type="GO" id="GO:0016747">
    <property type="term" value="F:acyltransferase activity, transferring groups other than amino-acyl groups"/>
    <property type="evidence" value="ECO:0007669"/>
    <property type="project" value="InterPro"/>
</dbReference>
<dbReference type="RefSeq" id="WP_188725842.1">
    <property type="nucleotide sequence ID" value="NZ_BMJD01000060.1"/>
</dbReference>
<reference evidence="2" key="1">
    <citation type="journal article" date="2014" name="Int. J. Syst. Evol. Microbiol.">
        <title>Complete genome sequence of Corynebacterium casei LMG S-19264T (=DSM 44701T), isolated from a smear-ripened cheese.</title>
        <authorList>
            <consortium name="US DOE Joint Genome Institute (JGI-PGF)"/>
            <person name="Walter F."/>
            <person name="Albersmeier A."/>
            <person name="Kalinowski J."/>
            <person name="Ruckert C."/>
        </authorList>
    </citation>
    <scope>NUCLEOTIDE SEQUENCE</scope>
    <source>
        <strain evidence="2">CGMCC 1.15454</strain>
    </source>
</reference>
<proteinExistence type="predicted"/>
<organism evidence="2 3">
    <name type="scientific">Lentibacillus populi</name>
    <dbReference type="NCBI Taxonomy" id="1827502"/>
    <lineage>
        <taxon>Bacteria</taxon>
        <taxon>Bacillati</taxon>
        <taxon>Bacillota</taxon>
        <taxon>Bacilli</taxon>
        <taxon>Bacillales</taxon>
        <taxon>Bacillaceae</taxon>
        <taxon>Lentibacillus</taxon>
    </lineage>
</organism>
<name>A0A9W5U1I3_9BACI</name>
<evidence type="ECO:0000259" key="1">
    <source>
        <dbReference type="PROSITE" id="PS51186"/>
    </source>
</evidence>
<sequence>MNIIDSERFFFRPYCDNDFMFLISLLQDPEMMRYIGNGQTRDREGVKQFLNWIYRTYESDANLGLKVLVRKKDNMRIGHAGLVPQTVDGKEEIEIGYWIVRDFWGHGYATEAAKTLRNYGIHQLGRQRFIALIQTGNIKSQQVAKKIGMTIEKEIILLGKAVFVYSVQDD</sequence>
<dbReference type="SUPFAM" id="SSF55729">
    <property type="entry name" value="Acyl-CoA N-acyltransferases (Nat)"/>
    <property type="match status" value="1"/>
</dbReference>
<keyword evidence="3" id="KW-1185">Reference proteome</keyword>